<dbReference type="AlphaFoldDB" id="A0A4Q0M3I2"/>
<dbReference type="EMBL" id="RXOC01000020">
    <property type="protein sequence ID" value="RXF67136.1"/>
    <property type="molecule type" value="Genomic_DNA"/>
</dbReference>
<accession>A0A4Q0M3I2</accession>
<feature type="transmembrane region" description="Helical" evidence="1">
    <location>
        <begin position="6"/>
        <end position="25"/>
    </location>
</feature>
<name>A0A4Q0M3I2_9SPHI</name>
<reference evidence="2 3" key="1">
    <citation type="submission" date="2018-12" db="EMBL/GenBank/DDBJ databases">
        <title>The Draft Genome Sequence of the Soil Bacterium Pedobacter tournemirensis R1.</title>
        <authorList>
            <person name="He J."/>
        </authorList>
    </citation>
    <scope>NUCLEOTIDE SEQUENCE [LARGE SCALE GENOMIC DNA]</scope>
    <source>
        <strain evidence="2 3">R1</strain>
    </source>
</reference>
<dbReference type="Proteomes" id="UP000290848">
    <property type="component" value="Unassembled WGS sequence"/>
</dbReference>
<keyword evidence="1" id="KW-0472">Membrane</keyword>
<sequence length="129" mass="14594">MSILRFTFLFAVFVTCIGLLFVLLDSGLGISLLIPKFWVIFGGLAVLTLMAYYFSLTGIRKGGEFSVYAILGAIIVKLLISMLFALVYLLRINVDKVIFVIDFISIYFLFSGFEIWVLLTNLRDQNKSE</sequence>
<dbReference type="RefSeq" id="WP_128771320.1">
    <property type="nucleotide sequence ID" value="NZ_RXOC01000020.1"/>
</dbReference>
<organism evidence="2 3">
    <name type="scientific">Arcticibacter tournemirensis</name>
    <dbReference type="NCBI Taxonomy" id="699437"/>
    <lineage>
        <taxon>Bacteria</taxon>
        <taxon>Pseudomonadati</taxon>
        <taxon>Bacteroidota</taxon>
        <taxon>Sphingobacteriia</taxon>
        <taxon>Sphingobacteriales</taxon>
        <taxon>Sphingobacteriaceae</taxon>
        <taxon>Arcticibacter</taxon>
    </lineage>
</organism>
<keyword evidence="1" id="KW-0812">Transmembrane</keyword>
<protein>
    <submittedName>
        <fullName evidence="2">Uncharacterized protein</fullName>
    </submittedName>
</protein>
<proteinExistence type="predicted"/>
<evidence type="ECO:0000313" key="2">
    <source>
        <dbReference type="EMBL" id="RXF67136.1"/>
    </source>
</evidence>
<feature type="transmembrane region" description="Helical" evidence="1">
    <location>
        <begin position="67"/>
        <end position="90"/>
    </location>
</feature>
<feature type="transmembrane region" description="Helical" evidence="1">
    <location>
        <begin position="37"/>
        <end position="55"/>
    </location>
</feature>
<gene>
    <name evidence="2" type="ORF">EKH83_20410</name>
</gene>
<keyword evidence="1" id="KW-1133">Transmembrane helix</keyword>
<evidence type="ECO:0000256" key="1">
    <source>
        <dbReference type="SAM" id="Phobius"/>
    </source>
</evidence>
<feature type="transmembrane region" description="Helical" evidence="1">
    <location>
        <begin position="97"/>
        <end position="119"/>
    </location>
</feature>
<evidence type="ECO:0000313" key="3">
    <source>
        <dbReference type="Proteomes" id="UP000290848"/>
    </source>
</evidence>
<comment type="caution">
    <text evidence="2">The sequence shown here is derived from an EMBL/GenBank/DDBJ whole genome shotgun (WGS) entry which is preliminary data.</text>
</comment>